<name>A0ABY5SAX9_9BACL</name>
<dbReference type="PROSITE" id="PS51000">
    <property type="entry name" value="HTH_DEOR_2"/>
    <property type="match status" value="1"/>
</dbReference>
<organism evidence="5 6">
    <name type="scientific">Paenibacillus spongiae</name>
    <dbReference type="NCBI Taxonomy" id="2909671"/>
    <lineage>
        <taxon>Bacteria</taxon>
        <taxon>Bacillati</taxon>
        <taxon>Bacillota</taxon>
        <taxon>Bacilli</taxon>
        <taxon>Bacillales</taxon>
        <taxon>Paenibacillaceae</taxon>
        <taxon>Paenibacillus</taxon>
    </lineage>
</organism>
<dbReference type="EMBL" id="CP091430">
    <property type="protein sequence ID" value="UVI31102.1"/>
    <property type="molecule type" value="Genomic_DNA"/>
</dbReference>
<reference evidence="5" key="1">
    <citation type="submission" date="2022-01" db="EMBL/GenBank/DDBJ databases">
        <title>Paenibacillus spongiae sp. nov., isolated from marine sponge.</title>
        <authorList>
            <person name="Li Z."/>
            <person name="Zhang M."/>
        </authorList>
    </citation>
    <scope>NUCLEOTIDE SEQUENCE</scope>
    <source>
        <strain evidence="5">PHS-Z3</strain>
    </source>
</reference>
<dbReference type="InterPro" id="IPR014036">
    <property type="entry name" value="DeoR-like_C"/>
</dbReference>
<dbReference type="Proteomes" id="UP001057877">
    <property type="component" value="Chromosome"/>
</dbReference>
<dbReference type="Gene3D" id="3.40.50.1360">
    <property type="match status" value="1"/>
</dbReference>
<dbReference type="RefSeq" id="WP_258387165.1">
    <property type="nucleotide sequence ID" value="NZ_CP091430.1"/>
</dbReference>
<dbReference type="InterPro" id="IPR018356">
    <property type="entry name" value="Tscrpt_reg_HTH_DeoR_CS"/>
</dbReference>
<feature type="domain" description="HTH deoR-type" evidence="4">
    <location>
        <begin position="5"/>
        <end position="60"/>
    </location>
</feature>
<dbReference type="InterPro" id="IPR037171">
    <property type="entry name" value="NagB/RpiA_transferase-like"/>
</dbReference>
<gene>
    <name evidence="5" type="ORF">L1F29_04450</name>
</gene>
<dbReference type="PANTHER" id="PTHR30363:SF44">
    <property type="entry name" value="AGA OPERON TRANSCRIPTIONAL REPRESSOR-RELATED"/>
    <property type="match status" value="1"/>
</dbReference>
<dbReference type="PRINTS" id="PR00037">
    <property type="entry name" value="HTHLACR"/>
</dbReference>
<proteinExistence type="predicted"/>
<dbReference type="SMART" id="SM00420">
    <property type="entry name" value="HTH_DEOR"/>
    <property type="match status" value="1"/>
</dbReference>
<evidence type="ECO:0000313" key="6">
    <source>
        <dbReference type="Proteomes" id="UP001057877"/>
    </source>
</evidence>
<dbReference type="SUPFAM" id="SSF46785">
    <property type="entry name" value="Winged helix' DNA-binding domain"/>
    <property type="match status" value="1"/>
</dbReference>
<dbReference type="SMART" id="SM01134">
    <property type="entry name" value="DeoRC"/>
    <property type="match status" value="1"/>
</dbReference>
<evidence type="ECO:0000313" key="5">
    <source>
        <dbReference type="EMBL" id="UVI31102.1"/>
    </source>
</evidence>
<keyword evidence="6" id="KW-1185">Reference proteome</keyword>
<keyword evidence="1" id="KW-0805">Transcription regulation</keyword>
<dbReference type="PANTHER" id="PTHR30363">
    <property type="entry name" value="HTH-TYPE TRANSCRIPTIONAL REGULATOR SRLR-RELATED"/>
    <property type="match status" value="1"/>
</dbReference>
<accession>A0ABY5SAX9</accession>
<dbReference type="SUPFAM" id="SSF100950">
    <property type="entry name" value="NagB/RpiA/CoA transferase-like"/>
    <property type="match status" value="1"/>
</dbReference>
<dbReference type="Gene3D" id="1.10.10.10">
    <property type="entry name" value="Winged helix-like DNA-binding domain superfamily/Winged helix DNA-binding domain"/>
    <property type="match status" value="1"/>
</dbReference>
<dbReference type="PROSITE" id="PS00894">
    <property type="entry name" value="HTH_DEOR_1"/>
    <property type="match status" value="1"/>
</dbReference>
<protein>
    <submittedName>
        <fullName evidence="5">DeoR/GlpR family DNA-binding transcription regulator</fullName>
    </submittedName>
</protein>
<dbReference type="InterPro" id="IPR036390">
    <property type="entry name" value="WH_DNA-bd_sf"/>
</dbReference>
<dbReference type="InterPro" id="IPR001034">
    <property type="entry name" value="DeoR_HTH"/>
</dbReference>
<dbReference type="Pfam" id="PF08220">
    <property type="entry name" value="HTH_DeoR"/>
    <property type="match status" value="1"/>
</dbReference>
<sequence>MSLSYEGRKKKILDQLAKDEKVQIPAMAEELNVSTETIRRDLGRLDKEGMLKKVYGGAVKQASLEPPFEQKSLINAAEKQEISRLAASLVEDGDIIMIGSGTTTVGMIPYLSTKKNVTIISHSAAVMRLAMEQFPGRIIFIGGELNVKKQSVNGPLAEWMLNQLKADKAFFAAGGISMTDGISDYTLSEANLSRKMMERAGETIVLADHTKFGNTTFARICPLKNIDILISDRGCPEEWIQMLASKETTLLIAEEEEQL</sequence>
<keyword evidence="3" id="KW-0804">Transcription</keyword>
<dbReference type="GO" id="GO:0003677">
    <property type="term" value="F:DNA binding"/>
    <property type="evidence" value="ECO:0007669"/>
    <property type="project" value="UniProtKB-KW"/>
</dbReference>
<evidence type="ECO:0000256" key="2">
    <source>
        <dbReference type="ARBA" id="ARBA00023125"/>
    </source>
</evidence>
<dbReference type="InterPro" id="IPR036388">
    <property type="entry name" value="WH-like_DNA-bd_sf"/>
</dbReference>
<dbReference type="InterPro" id="IPR050313">
    <property type="entry name" value="Carb_Metab_HTH_regulators"/>
</dbReference>
<evidence type="ECO:0000256" key="1">
    <source>
        <dbReference type="ARBA" id="ARBA00023015"/>
    </source>
</evidence>
<evidence type="ECO:0000256" key="3">
    <source>
        <dbReference type="ARBA" id="ARBA00023163"/>
    </source>
</evidence>
<keyword evidence="2 5" id="KW-0238">DNA-binding</keyword>
<dbReference type="Pfam" id="PF00455">
    <property type="entry name" value="DeoRC"/>
    <property type="match status" value="1"/>
</dbReference>
<evidence type="ECO:0000259" key="4">
    <source>
        <dbReference type="PROSITE" id="PS51000"/>
    </source>
</evidence>